<keyword evidence="2" id="KW-1185">Reference proteome</keyword>
<reference evidence="1" key="1">
    <citation type="submission" date="2023-04" db="EMBL/GenBank/DDBJ databases">
        <title>Ambrosiozyma monospora NBRC 10751.</title>
        <authorList>
            <person name="Ichikawa N."/>
            <person name="Sato H."/>
            <person name="Tonouchi N."/>
        </authorList>
    </citation>
    <scope>NUCLEOTIDE SEQUENCE</scope>
    <source>
        <strain evidence="1">NBRC 10751</strain>
    </source>
</reference>
<evidence type="ECO:0000313" key="1">
    <source>
        <dbReference type="EMBL" id="GMF05791.1"/>
    </source>
</evidence>
<proteinExistence type="predicted"/>
<dbReference type="EMBL" id="BSXS01014656">
    <property type="protein sequence ID" value="GMF05791.1"/>
    <property type="molecule type" value="Genomic_DNA"/>
</dbReference>
<organism evidence="1 2">
    <name type="scientific">Ambrosiozyma monospora</name>
    <name type="common">Yeast</name>
    <name type="synonym">Endomycopsis monosporus</name>
    <dbReference type="NCBI Taxonomy" id="43982"/>
    <lineage>
        <taxon>Eukaryota</taxon>
        <taxon>Fungi</taxon>
        <taxon>Dikarya</taxon>
        <taxon>Ascomycota</taxon>
        <taxon>Saccharomycotina</taxon>
        <taxon>Pichiomycetes</taxon>
        <taxon>Pichiales</taxon>
        <taxon>Pichiaceae</taxon>
        <taxon>Ambrosiozyma</taxon>
    </lineage>
</organism>
<dbReference type="Proteomes" id="UP001165064">
    <property type="component" value="Unassembled WGS sequence"/>
</dbReference>
<sequence length="96" mass="10394">MKQNQKIFAGVFYYDDIDADLTLLQGQVNTTTRGWNAIYAVSIGNEWVQDGKYSASTVSDAVSNAKTTLQKMGYTGDVVTVDTVGAVTGNKDLFSN</sequence>
<protein>
    <submittedName>
        <fullName evidence="1">Unnamed protein product</fullName>
    </submittedName>
</protein>
<comment type="caution">
    <text evidence="1">The sequence shown here is derived from an EMBL/GenBank/DDBJ whole genome shotgun (WGS) entry which is preliminary data.</text>
</comment>
<evidence type="ECO:0000313" key="2">
    <source>
        <dbReference type="Proteomes" id="UP001165064"/>
    </source>
</evidence>
<name>A0ACB5UCI3_AMBMO</name>
<accession>A0ACB5UCI3</accession>
<gene>
    <name evidence="1" type="ORF">Amon02_001246300</name>
</gene>